<evidence type="ECO:0000313" key="6">
    <source>
        <dbReference type="EMBL" id="MEI4279095.1"/>
    </source>
</evidence>
<keyword evidence="7" id="KW-1185">Reference proteome</keyword>
<gene>
    <name evidence="6" type="ORF">UXQ13_11530</name>
</gene>
<evidence type="ECO:0000259" key="4">
    <source>
        <dbReference type="Pfam" id="PF07804"/>
    </source>
</evidence>
<dbReference type="SUPFAM" id="SSF56112">
    <property type="entry name" value="Protein kinase-like (PK-like)"/>
    <property type="match status" value="1"/>
</dbReference>
<dbReference type="InterPro" id="IPR011009">
    <property type="entry name" value="Kinase-like_dom_sf"/>
</dbReference>
<comment type="similarity">
    <text evidence="1">Belongs to the HipA Ser/Thr kinase family.</text>
</comment>
<dbReference type="InterPro" id="IPR017508">
    <property type="entry name" value="HipA_N1"/>
</dbReference>
<evidence type="ECO:0000256" key="1">
    <source>
        <dbReference type="ARBA" id="ARBA00010164"/>
    </source>
</evidence>
<keyword evidence="3" id="KW-0418">Kinase</keyword>
<evidence type="ECO:0000256" key="3">
    <source>
        <dbReference type="ARBA" id="ARBA00022777"/>
    </source>
</evidence>
<reference evidence="6 7" key="1">
    <citation type="submission" date="2024-03" db="EMBL/GenBank/DDBJ databases">
        <title>Draft genome sequence of Klenkia terrae.</title>
        <authorList>
            <person name="Duangmal K."/>
            <person name="Chantavorakit T."/>
        </authorList>
    </citation>
    <scope>NUCLEOTIDE SEQUENCE [LARGE SCALE GENOMIC DNA]</scope>
    <source>
        <strain evidence="6 7">JCM 17786</strain>
    </source>
</reference>
<feature type="domain" description="HipA-like C-terminal" evidence="4">
    <location>
        <begin position="147"/>
        <end position="371"/>
    </location>
</feature>
<name>A0ABU8E690_9ACTN</name>
<protein>
    <submittedName>
        <fullName evidence="6">HipA domain-containing protein</fullName>
    </submittedName>
</protein>
<dbReference type="EMBL" id="JBAPLV010000011">
    <property type="protein sequence ID" value="MEI4279095.1"/>
    <property type="molecule type" value="Genomic_DNA"/>
</dbReference>
<dbReference type="Proteomes" id="UP001373496">
    <property type="component" value="Unassembled WGS sequence"/>
</dbReference>
<comment type="caution">
    <text evidence="6">The sequence shown here is derived from an EMBL/GenBank/DDBJ whole genome shotgun (WGS) entry which is preliminary data.</text>
</comment>
<dbReference type="InterPro" id="IPR052028">
    <property type="entry name" value="HipA_Ser/Thr_kinase"/>
</dbReference>
<sequence length="402" mass="42638">MNDPREVTVADVHKAGRPAGRLTRDGDDVVFGYLPDHDGPAVASTLPLGVDETRATAGAVPPFFAGLLPEGARLQALITGARTSTDDQLTLLLVGADAIGDVQVVPAGEEPSVPAPLLDPAAPGDVDFGVLFERATSPDAGGLDRVALPGVQVKASAAVVSTPLGTTTGPAILKLDPSGRPHLVANEHFFLTMAAACGLPVPDHQLLRDAAGRAGLLVTRFDRVPGPPHRLAQEDACQVLGRYPAAKYRISLQEAALALGRTVEDGGGSRPLALRRILEVAAFSYLIGNGDLHGKNLSVRQNPDGIWELTPAYDLLCTQPYASWSDPMALDLYGRVAELGRRWWLDAAARFGLPERAVIRSLDRIVAAAEPWIDRVGEIGFDDPTTQRLADLLRTRRGELTA</sequence>
<dbReference type="Pfam" id="PF07804">
    <property type="entry name" value="HipA_C"/>
    <property type="match status" value="1"/>
</dbReference>
<evidence type="ECO:0000256" key="2">
    <source>
        <dbReference type="ARBA" id="ARBA00022679"/>
    </source>
</evidence>
<evidence type="ECO:0000313" key="7">
    <source>
        <dbReference type="Proteomes" id="UP001373496"/>
    </source>
</evidence>
<dbReference type="PANTHER" id="PTHR37419">
    <property type="entry name" value="SERINE/THREONINE-PROTEIN KINASE TOXIN HIPA"/>
    <property type="match status" value="1"/>
</dbReference>
<dbReference type="NCBIfam" id="TIGR03071">
    <property type="entry name" value="couple_hipA"/>
    <property type="match status" value="1"/>
</dbReference>
<dbReference type="RefSeq" id="WP_336392329.1">
    <property type="nucleotide sequence ID" value="NZ_JBAPLV010000011.1"/>
</dbReference>
<organism evidence="6 7">
    <name type="scientific">Klenkia terrae</name>
    <dbReference type="NCBI Taxonomy" id="1052259"/>
    <lineage>
        <taxon>Bacteria</taxon>
        <taxon>Bacillati</taxon>
        <taxon>Actinomycetota</taxon>
        <taxon>Actinomycetes</taxon>
        <taxon>Geodermatophilales</taxon>
        <taxon>Geodermatophilaceae</taxon>
        <taxon>Klenkia</taxon>
    </lineage>
</organism>
<dbReference type="Pfam" id="PF13657">
    <property type="entry name" value="Couple_hipA"/>
    <property type="match status" value="1"/>
</dbReference>
<proteinExistence type="inferred from homology"/>
<dbReference type="InterPro" id="IPR012893">
    <property type="entry name" value="HipA-like_C"/>
</dbReference>
<keyword evidence="2" id="KW-0808">Transferase</keyword>
<feature type="domain" description="HipA N-terminal subdomain 1" evidence="5">
    <location>
        <begin position="11"/>
        <end position="104"/>
    </location>
</feature>
<accession>A0ABU8E690</accession>
<dbReference type="PANTHER" id="PTHR37419:SF1">
    <property type="entry name" value="SERINE_THREONINE-PROTEIN KINASE TOXIN HIPA"/>
    <property type="match status" value="1"/>
</dbReference>
<evidence type="ECO:0000259" key="5">
    <source>
        <dbReference type="Pfam" id="PF13657"/>
    </source>
</evidence>